<dbReference type="AlphaFoldDB" id="B4Q4U8"/>
<accession>B4Q4U8</accession>
<name>B4Q4U8_DROSI</name>
<sequence>MPWKKLANTHTHSTRIVMATSWDAQEQHPQTRRDSPDPRRSLINCSLCAHVVFVDRFTFTVDDRDLFLSQSAVVEQDGNRSYLSGHMMINRLVNDLTLTSSMDITRPQRPELRLYNVQLNFCSVLNNGYKNKFIRMLYNNYAEFLNTKPKCPLKPNFNYSLHRAYIDEAMLPDLLPECTYRLKMSFKHKSKLLAHMQIDGRLLSKR</sequence>
<dbReference type="HOGENOM" id="CLU_129483_0_0_1"/>
<gene>
    <name evidence="2" type="primary">Dsim\GD23904</name>
    <name evidence="2" type="ORF">Dsim_GD23904</name>
</gene>
<protein>
    <submittedName>
        <fullName evidence="2">GD23904</fullName>
    </submittedName>
</protein>
<dbReference type="PhylomeDB" id="B4Q4U8"/>
<evidence type="ECO:0000256" key="1">
    <source>
        <dbReference type="ARBA" id="ARBA00022729"/>
    </source>
</evidence>
<dbReference type="SUPFAM" id="SSF63707">
    <property type="entry name" value="Ganglioside M2 (gm2) activator"/>
    <property type="match status" value="1"/>
</dbReference>
<reference evidence="2 3" key="1">
    <citation type="journal article" date="2007" name="Nature">
        <title>Evolution of genes and genomes on the Drosophila phylogeny.</title>
        <authorList>
            <consortium name="Drosophila 12 Genomes Consortium"/>
            <person name="Clark A.G."/>
            <person name="Eisen M.B."/>
            <person name="Smith D.R."/>
            <person name="Bergman C.M."/>
            <person name="Oliver B."/>
            <person name="Markow T.A."/>
            <person name="Kaufman T.C."/>
            <person name="Kellis M."/>
            <person name="Gelbart W."/>
            <person name="Iyer V.N."/>
            <person name="Pollard D.A."/>
            <person name="Sackton T.B."/>
            <person name="Larracuente A.M."/>
            <person name="Singh N.D."/>
            <person name="Abad J.P."/>
            <person name="Abt D.N."/>
            <person name="Adryan B."/>
            <person name="Aguade M."/>
            <person name="Akashi H."/>
            <person name="Anderson W.W."/>
            <person name="Aquadro C.F."/>
            <person name="Ardell D.H."/>
            <person name="Arguello R."/>
            <person name="Artieri C.G."/>
            <person name="Barbash D.A."/>
            <person name="Barker D."/>
            <person name="Barsanti P."/>
            <person name="Batterham P."/>
            <person name="Batzoglou S."/>
            <person name="Begun D."/>
            <person name="Bhutkar A."/>
            <person name="Blanco E."/>
            <person name="Bosak S.A."/>
            <person name="Bradley R.K."/>
            <person name="Brand A.D."/>
            <person name="Brent M.R."/>
            <person name="Brooks A.N."/>
            <person name="Brown R.H."/>
            <person name="Butlin R.K."/>
            <person name="Caggese C."/>
            <person name="Calvi B.R."/>
            <person name="Bernardo de Carvalho A."/>
            <person name="Caspi A."/>
            <person name="Castrezana S."/>
            <person name="Celniker S.E."/>
            <person name="Chang J.L."/>
            <person name="Chapple C."/>
            <person name="Chatterji S."/>
            <person name="Chinwalla A."/>
            <person name="Civetta A."/>
            <person name="Clifton S.W."/>
            <person name="Comeron J.M."/>
            <person name="Costello J.C."/>
            <person name="Coyne J.A."/>
            <person name="Daub J."/>
            <person name="David R.G."/>
            <person name="Delcher A.L."/>
            <person name="Delehaunty K."/>
            <person name="Do C.B."/>
            <person name="Ebling H."/>
            <person name="Edwards K."/>
            <person name="Eickbush T."/>
            <person name="Evans J.D."/>
            <person name="Filipski A."/>
            <person name="Findeiss S."/>
            <person name="Freyhult E."/>
            <person name="Fulton L."/>
            <person name="Fulton R."/>
            <person name="Garcia A.C."/>
            <person name="Gardiner A."/>
            <person name="Garfield D.A."/>
            <person name="Garvin B.E."/>
            <person name="Gibson G."/>
            <person name="Gilbert D."/>
            <person name="Gnerre S."/>
            <person name="Godfrey J."/>
            <person name="Good R."/>
            <person name="Gotea V."/>
            <person name="Gravely B."/>
            <person name="Greenberg A.J."/>
            <person name="Griffiths-Jones S."/>
            <person name="Gross S."/>
            <person name="Guigo R."/>
            <person name="Gustafson E.A."/>
            <person name="Haerty W."/>
            <person name="Hahn M.W."/>
            <person name="Halligan D.L."/>
            <person name="Halpern A.L."/>
            <person name="Halter G.M."/>
            <person name="Han M.V."/>
            <person name="Heger A."/>
            <person name="Hillier L."/>
            <person name="Hinrichs A.S."/>
            <person name="Holmes I."/>
            <person name="Hoskins R.A."/>
            <person name="Hubisz M.J."/>
            <person name="Hultmark D."/>
            <person name="Huntley M.A."/>
            <person name="Jaffe D.B."/>
            <person name="Jagadeeshan S."/>
            <person name="Jeck W.R."/>
            <person name="Johnson J."/>
            <person name="Jones C.D."/>
            <person name="Jordan W.C."/>
            <person name="Karpen G.H."/>
            <person name="Kataoka E."/>
            <person name="Keightley P.D."/>
            <person name="Kheradpour P."/>
            <person name="Kirkness E.F."/>
            <person name="Koerich L.B."/>
            <person name="Kristiansen K."/>
            <person name="Kudrna D."/>
            <person name="Kulathinal R.J."/>
            <person name="Kumar S."/>
            <person name="Kwok R."/>
            <person name="Lander E."/>
            <person name="Langley C.H."/>
            <person name="Lapoint R."/>
            <person name="Lazzaro B.P."/>
            <person name="Lee S.J."/>
            <person name="Levesque L."/>
            <person name="Li R."/>
            <person name="Lin C.F."/>
            <person name="Lin M.F."/>
            <person name="Lindblad-Toh K."/>
            <person name="Llopart A."/>
            <person name="Long M."/>
            <person name="Low L."/>
            <person name="Lozovsky E."/>
            <person name="Lu J."/>
            <person name="Luo M."/>
            <person name="Machado C.A."/>
            <person name="Makalowski W."/>
            <person name="Marzo M."/>
            <person name="Matsuda M."/>
            <person name="Matzkin L."/>
            <person name="McAllister B."/>
            <person name="McBride C.S."/>
            <person name="McKernan B."/>
            <person name="McKernan K."/>
            <person name="Mendez-Lago M."/>
            <person name="Minx P."/>
            <person name="Mollenhauer M.U."/>
            <person name="Montooth K."/>
            <person name="Mount S.M."/>
            <person name="Mu X."/>
            <person name="Myers E."/>
            <person name="Negre B."/>
            <person name="Newfeld S."/>
            <person name="Nielsen R."/>
            <person name="Noor M.A."/>
            <person name="O'Grady P."/>
            <person name="Pachter L."/>
            <person name="Papaceit M."/>
            <person name="Parisi M.J."/>
            <person name="Parisi M."/>
            <person name="Parts L."/>
            <person name="Pedersen J.S."/>
            <person name="Pesole G."/>
            <person name="Phillippy A.M."/>
            <person name="Ponting C.P."/>
            <person name="Pop M."/>
            <person name="Porcelli D."/>
            <person name="Powell J.R."/>
            <person name="Prohaska S."/>
            <person name="Pruitt K."/>
            <person name="Puig M."/>
            <person name="Quesneville H."/>
            <person name="Ram K.R."/>
            <person name="Rand D."/>
            <person name="Rasmussen M.D."/>
            <person name="Reed L.K."/>
            <person name="Reenan R."/>
            <person name="Reily A."/>
            <person name="Remington K.A."/>
            <person name="Rieger T.T."/>
            <person name="Ritchie M.G."/>
            <person name="Robin C."/>
            <person name="Rogers Y.H."/>
            <person name="Rohde C."/>
            <person name="Rozas J."/>
            <person name="Rubenfield M.J."/>
            <person name="Ruiz A."/>
            <person name="Russo S."/>
            <person name="Salzberg S.L."/>
            <person name="Sanchez-Gracia A."/>
            <person name="Saranga D.J."/>
            <person name="Sato H."/>
            <person name="Schaeffer S.W."/>
            <person name="Schatz M.C."/>
            <person name="Schlenke T."/>
            <person name="Schwartz R."/>
            <person name="Segarra C."/>
            <person name="Singh R.S."/>
            <person name="Sirot L."/>
            <person name="Sirota M."/>
            <person name="Sisneros N.B."/>
            <person name="Smith C.D."/>
            <person name="Smith T.F."/>
            <person name="Spieth J."/>
            <person name="Stage D.E."/>
            <person name="Stark A."/>
            <person name="Stephan W."/>
            <person name="Strausberg R.L."/>
            <person name="Strempel S."/>
            <person name="Sturgill D."/>
            <person name="Sutton G."/>
            <person name="Sutton G.G."/>
            <person name="Tao W."/>
            <person name="Teichmann S."/>
            <person name="Tobari Y.N."/>
            <person name="Tomimura Y."/>
            <person name="Tsolas J.M."/>
            <person name="Valente V.L."/>
            <person name="Venter E."/>
            <person name="Venter J.C."/>
            <person name="Vicario S."/>
            <person name="Vieira F.G."/>
            <person name="Vilella A.J."/>
            <person name="Villasante A."/>
            <person name="Walenz B."/>
            <person name="Wang J."/>
            <person name="Wasserman M."/>
            <person name="Watts T."/>
            <person name="Wilson D."/>
            <person name="Wilson R.K."/>
            <person name="Wing R.A."/>
            <person name="Wolfner M.F."/>
            <person name="Wong A."/>
            <person name="Wong G.K."/>
            <person name="Wu C.I."/>
            <person name="Wu G."/>
            <person name="Yamamoto D."/>
            <person name="Yang H.P."/>
            <person name="Yang S.P."/>
            <person name="Yorke J.A."/>
            <person name="Yoshida K."/>
            <person name="Zdobnov E."/>
            <person name="Zhang P."/>
            <person name="Zhang Y."/>
            <person name="Zimin A.V."/>
            <person name="Baldwin J."/>
            <person name="Abdouelleil A."/>
            <person name="Abdulkadir J."/>
            <person name="Abebe A."/>
            <person name="Abera B."/>
            <person name="Abreu J."/>
            <person name="Acer S.C."/>
            <person name="Aftuck L."/>
            <person name="Alexander A."/>
            <person name="An P."/>
            <person name="Anderson E."/>
            <person name="Anderson S."/>
            <person name="Arachi H."/>
            <person name="Azer M."/>
            <person name="Bachantsang P."/>
            <person name="Barry A."/>
            <person name="Bayul T."/>
            <person name="Berlin A."/>
            <person name="Bessette D."/>
            <person name="Bloom T."/>
            <person name="Blye J."/>
            <person name="Boguslavskiy L."/>
            <person name="Bonnet C."/>
            <person name="Boukhgalter B."/>
            <person name="Bourzgui I."/>
            <person name="Brown A."/>
            <person name="Cahill P."/>
            <person name="Channer S."/>
            <person name="Cheshatsang Y."/>
            <person name="Chuda L."/>
            <person name="Citroen M."/>
            <person name="Collymore A."/>
            <person name="Cooke P."/>
            <person name="Costello M."/>
            <person name="D'Aco K."/>
            <person name="Daza R."/>
            <person name="De Haan G."/>
            <person name="DeGray S."/>
            <person name="DeMaso C."/>
            <person name="Dhargay N."/>
            <person name="Dooley K."/>
            <person name="Dooley E."/>
            <person name="Doricent M."/>
            <person name="Dorje P."/>
            <person name="Dorjee K."/>
            <person name="Dupes A."/>
            <person name="Elong R."/>
            <person name="Falk J."/>
            <person name="Farina A."/>
            <person name="Faro S."/>
            <person name="Ferguson D."/>
            <person name="Fisher S."/>
            <person name="Foley C.D."/>
            <person name="Franke A."/>
            <person name="Friedrich D."/>
            <person name="Gadbois L."/>
            <person name="Gearin G."/>
            <person name="Gearin C.R."/>
            <person name="Giannoukos G."/>
            <person name="Goode T."/>
            <person name="Graham J."/>
            <person name="Grandbois E."/>
            <person name="Grewal S."/>
            <person name="Gyaltsen K."/>
            <person name="Hafez N."/>
            <person name="Hagos B."/>
            <person name="Hall J."/>
            <person name="Henson C."/>
            <person name="Hollinger A."/>
            <person name="Honan T."/>
            <person name="Huard M.D."/>
            <person name="Hughes L."/>
            <person name="Hurhula B."/>
            <person name="Husby M.E."/>
            <person name="Kamat A."/>
            <person name="Kanga B."/>
            <person name="Kashin S."/>
            <person name="Khazanovich D."/>
            <person name="Kisner P."/>
            <person name="Lance K."/>
            <person name="Lara M."/>
            <person name="Lee W."/>
            <person name="Lennon N."/>
            <person name="Letendre F."/>
            <person name="LeVine R."/>
            <person name="Lipovsky A."/>
            <person name="Liu X."/>
            <person name="Liu J."/>
            <person name="Liu S."/>
            <person name="Lokyitsang T."/>
            <person name="Lokyitsang Y."/>
            <person name="Lubonja R."/>
            <person name="Lui A."/>
            <person name="MacDonald P."/>
            <person name="Magnisalis V."/>
            <person name="Maru K."/>
            <person name="Matthews C."/>
            <person name="McCusker W."/>
            <person name="McDonough S."/>
            <person name="Mehta T."/>
            <person name="Meldrim J."/>
            <person name="Meneus L."/>
            <person name="Mihai O."/>
            <person name="Mihalev A."/>
            <person name="Mihova T."/>
            <person name="Mittelman R."/>
            <person name="Mlenga V."/>
            <person name="Montmayeur A."/>
            <person name="Mulrain L."/>
            <person name="Navidi A."/>
            <person name="Naylor J."/>
            <person name="Negash T."/>
            <person name="Nguyen T."/>
            <person name="Nguyen N."/>
            <person name="Nicol R."/>
            <person name="Norbu C."/>
            <person name="Norbu N."/>
            <person name="Novod N."/>
            <person name="O'Neill B."/>
            <person name="Osman S."/>
            <person name="Markiewicz E."/>
            <person name="Oyono O.L."/>
            <person name="Patti C."/>
            <person name="Phunkhang P."/>
            <person name="Pierre F."/>
            <person name="Priest M."/>
            <person name="Raghuraman S."/>
            <person name="Rege F."/>
            <person name="Reyes R."/>
            <person name="Rise C."/>
            <person name="Rogov P."/>
            <person name="Ross K."/>
            <person name="Ryan E."/>
            <person name="Settipalli S."/>
            <person name="Shea T."/>
            <person name="Sherpa N."/>
            <person name="Shi L."/>
            <person name="Shih D."/>
            <person name="Sparrow T."/>
            <person name="Spaulding J."/>
            <person name="Stalker J."/>
            <person name="Stange-Thomann N."/>
            <person name="Stavropoulos S."/>
            <person name="Stone C."/>
            <person name="Strader C."/>
            <person name="Tesfaye S."/>
            <person name="Thomson T."/>
            <person name="Thoulutsang Y."/>
            <person name="Thoulutsang D."/>
            <person name="Topham K."/>
            <person name="Topping I."/>
            <person name="Tsamla T."/>
            <person name="Vassiliev H."/>
            <person name="Vo A."/>
            <person name="Wangchuk T."/>
            <person name="Wangdi T."/>
            <person name="Weiand M."/>
            <person name="Wilkinson J."/>
            <person name="Wilson A."/>
            <person name="Yadav S."/>
            <person name="Young G."/>
            <person name="Yu Q."/>
            <person name="Zembek L."/>
            <person name="Zhong D."/>
            <person name="Zimmer A."/>
            <person name="Zwirko Z."/>
            <person name="Jaffe D.B."/>
            <person name="Alvarez P."/>
            <person name="Brockman W."/>
            <person name="Butler J."/>
            <person name="Chin C."/>
            <person name="Gnerre S."/>
            <person name="Grabherr M."/>
            <person name="Kleber M."/>
            <person name="Mauceli E."/>
            <person name="MacCallum I."/>
        </authorList>
    </citation>
    <scope>NUCLEOTIDE SEQUENCE [LARGE SCALE GENOMIC DNA]</scope>
    <source>
        <strain evidence="3">white501</strain>
    </source>
</reference>
<dbReference type="OMA" id="LNTKPKC"/>
<dbReference type="InterPro" id="IPR010512">
    <property type="entry name" value="DUF1091"/>
</dbReference>
<dbReference type="PANTHER" id="PTHR20898:SF0">
    <property type="entry name" value="DAEDALUS ON 3-RELATED"/>
    <property type="match status" value="1"/>
</dbReference>
<dbReference type="Pfam" id="PF06477">
    <property type="entry name" value="DUF1091"/>
    <property type="match status" value="1"/>
</dbReference>
<organism evidence="2 3">
    <name type="scientific">Drosophila simulans</name>
    <name type="common">Fruit fly</name>
    <dbReference type="NCBI Taxonomy" id="7240"/>
    <lineage>
        <taxon>Eukaryota</taxon>
        <taxon>Metazoa</taxon>
        <taxon>Ecdysozoa</taxon>
        <taxon>Arthropoda</taxon>
        <taxon>Hexapoda</taxon>
        <taxon>Insecta</taxon>
        <taxon>Pterygota</taxon>
        <taxon>Neoptera</taxon>
        <taxon>Endopterygota</taxon>
        <taxon>Diptera</taxon>
        <taxon>Brachycera</taxon>
        <taxon>Muscomorpha</taxon>
        <taxon>Ephydroidea</taxon>
        <taxon>Drosophilidae</taxon>
        <taxon>Drosophila</taxon>
        <taxon>Sophophora</taxon>
    </lineage>
</organism>
<keyword evidence="3" id="KW-1185">Reference proteome</keyword>
<dbReference type="SMART" id="SM00697">
    <property type="entry name" value="DM8"/>
    <property type="match status" value="1"/>
</dbReference>
<dbReference type="PANTHER" id="PTHR20898">
    <property type="entry name" value="DAEDALUS ON 3-RELATED-RELATED"/>
    <property type="match status" value="1"/>
</dbReference>
<dbReference type="STRING" id="7240.B4Q4U8"/>
<keyword evidence="1" id="KW-0732">Signal</keyword>
<dbReference type="EMBL" id="CM000361">
    <property type="protein sequence ID" value="EDX04936.1"/>
    <property type="molecule type" value="Genomic_DNA"/>
</dbReference>
<dbReference type="InterPro" id="IPR036846">
    <property type="entry name" value="GM2-AP_sf"/>
</dbReference>
<dbReference type="OrthoDB" id="7881840at2759"/>
<dbReference type="Proteomes" id="UP000000304">
    <property type="component" value="Chromosome 2L"/>
</dbReference>
<proteinExistence type="predicted"/>
<evidence type="ECO:0000313" key="3">
    <source>
        <dbReference type="Proteomes" id="UP000000304"/>
    </source>
</evidence>
<evidence type="ECO:0000313" key="2">
    <source>
        <dbReference type="EMBL" id="EDX04936.1"/>
    </source>
</evidence>